<protein>
    <submittedName>
        <fullName evidence="3">Sperm associated antigen 5</fullName>
    </submittedName>
</protein>
<evidence type="ECO:0000313" key="4">
    <source>
        <dbReference type="Proteomes" id="UP000005447"/>
    </source>
</evidence>
<feature type="coiled-coil region" evidence="1">
    <location>
        <begin position="662"/>
        <end position="805"/>
    </location>
</feature>
<dbReference type="Proteomes" id="UP000005447">
    <property type="component" value="Unassembled WGS sequence"/>
</dbReference>
<dbReference type="FunCoup" id="H0UZP7">
    <property type="interactions" value="415"/>
</dbReference>
<dbReference type="GO" id="GO:0016604">
    <property type="term" value="C:nuclear body"/>
    <property type="evidence" value="ECO:0007669"/>
    <property type="project" value="Ensembl"/>
</dbReference>
<dbReference type="GO" id="GO:0034451">
    <property type="term" value="C:centriolar satellite"/>
    <property type="evidence" value="ECO:0007669"/>
    <property type="project" value="Ensembl"/>
</dbReference>
<feature type="region of interest" description="Disordered" evidence="2">
    <location>
        <begin position="391"/>
        <end position="427"/>
    </location>
</feature>
<dbReference type="GO" id="GO:0036064">
    <property type="term" value="C:ciliary basal body"/>
    <property type="evidence" value="ECO:0007669"/>
    <property type="project" value="Ensembl"/>
</dbReference>
<dbReference type="InterPro" id="IPR028728">
    <property type="entry name" value="Astrin"/>
</dbReference>
<sequence length="1196" mass="134321">MWRVKKLNLSLSPSPEPGKPAMRTPFKELNLQPSDFTNSGQCFALCSTLTPSLCKLGLLEGSNNSSLLDFVNAKSTDSPSEQYSYASKWTEACQHESDKQLLELTPQTNSTPKTFEEEIGPVEDYVVKNMVLESSPGGQEQDIVLEAHSDTMAETNSSTLTESLRPGELVRKEVAACVEDSFLEVVAATPEKPAFQDSPSHVLDSSSNRCSEQQLHCPKESLRDNRTECVSEDLVQPESNDFLLSSVLWLSPSPGLATDFPTNHVDQGDEIVEDRAIEEREMNSPTLPEKAELGDQALVSHVENVPPTCLTPNPVALESQAAPSPVEDAGRILGCDSETWMSPLAWLEKGVNTSVMLENLRQSLCLPTVLQDAAIGTTPFSACSVGTWFTPPAPQENSTNQSRLGPQSTKEKSASETQHRLWGHHPPDLTTLSRHDLEDNLMNSLVILEVLIRQLQDWKNHLAVPHLKAQDCSTQTDASPPWVPKEPKHLQEGQKIGQALQQTSNIMQSWVLASNELTTLLHLCLLHVEEDKTAVSQESWLAETLISCCFDMLKKLKAKLQSLKTEMEEARHREEVALRGKDVAETVLEAFCAHASQRISQLEKDLKFTGEFRSLLQEAQAHLVGLHTEQGELARHAVSLTSTLEQDWTSMHLDYVAWTDLLSQYQQLAEKLTTKSRQALQDYNVAVEEKQQISRELAQTSTHLEDCKGQIEQLNLEKGRLATDLRAQLQMLADTDRQLKELQNQHAHCTQDLATKDELLCQLTQSNEEQAAQWQKEKMVLKQTRAELEHQQAVFAKELQDLKETLQFADQESQIAHLELGEVECQLKTTLDVLRERSLQCETLKDTVENLKAELASTIAANQEQDLQKTRQYSQELGVLTKQLQSLTLFLQTKLKEAAEPETLSLSTTHALAEEHPLPNGRVSVGSIWTADTSEEPESAPVSLLGSGKSAFTRVASVVSLHPPETPDIEMNLAEMNSKLLELHSLCTLLQESKEEAIGSLERKICALQGRLQAQEEQHQEAQKAKEADIEKLNQALCLRYKNEKELQEVIHKQNEKILEQIDKSGELISLREEMTQLTRSLRRAETETKVLQETLAGQLDPNCEPEATNWIQEKLWLYQEVDKLRMMFLEVKDEKAKLMVKFQSQRNILEENLRRSDAELTKLDEIVQHIYKTLLSIPEVVQSCQKLQGLLEFLS</sequence>
<dbReference type="Ensembl" id="ENSCPOT00000002971.3">
    <property type="protein sequence ID" value="ENSCPOP00000002666.3"/>
    <property type="gene ID" value="ENSCPOG00000002934.4"/>
</dbReference>
<dbReference type="STRING" id="10141.ENSCPOP00000002666"/>
<dbReference type="InParanoid" id="H0UZP7"/>
<dbReference type="Bgee" id="ENSCPOG00000002934">
    <property type="expression patterns" value="Expressed in testis and 10 other cell types or tissues"/>
</dbReference>
<keyword evidence="1" id="KW-0175">Coiled coil</keyword>
<dbReference type="GO" id="GO:0051294">
    <property type="term" value="P:establishment of spindle orientation"/>
    <property type="evidence" value="ECO:0007669"/>
    <property type="project" value="Ensembl"/>
</dbReference>
<dbReference type="GO" id="GO:0032388">
    <property type="term" value="P:positive regulation of intracellular transport"/>
    <property type="evidence" value="ECO:0007669"/>
    <property type="project" value="Ensembl"/>
</dbReference>
<dbReference type="GO" id="GO:0090235">
    <property type="term" value="P:regulation of metaphase plate congression"/>
    <property type="evidence" value="ECO:0007669"/>
    <property type="project" value="Ensembl"/>
</dbReference>
<proteinExistence type="predicted"/>
<dbReference type="HOGENOM" id="CLU_007803_0_0_1"/>
<dbReference type="AlphaFoldDB" id="H0UZP7"/>
<feature type="coiled-coil region" evidence="1">
    <location>
        <begin position="1068"/>
        <end position="1095"/>
    </location>
</feature>
<dbReference type="VEuPathDB" id="HostDB:ENSCPOG00000002934"/>
<evidence type="ECO:0000313" key="3">
    <source>
        <dbReference type="Ensembl" id="ENSCPOP00000002666.3"/>
    </source>
</evidence>
<reference evidence="4" key="1">
    <citation type="journal article" date="2011" name="Nature">
        <title>A high-resolution map of human evolutionary constraint using 29 mammals.</title>
        <authorList>
            <person name="Lindblad-Toh K."/>
            <person name="Garber M."/>
            <person name="Zuk O."/>
            <person name="Lin M.F."/>
            <person name="Parker B.J."/>
            <person name="Washietl S."/>
            <person name="Kheradpour P."/>
            <person name="Ernst J."/>
            <person name="Jordan G."/>
            <person name="Mauceli E."/>
            <person name="Ward L.D."/>
            <person name="Lowe C.B."/>
            <person name="Holloway A.K."/>
            <person name="Clamp M."/>
            <person name="Gnerre S."/>
            <person name="Alfoldi J."/>
            <person name="Beal K."/>
            <person name="Chang J."/>
            <person name="Clawson H."/>
            <person name="Cuff J."/>
            <person name="Di Palma F."/>
            <person name="Fitzgerald S."/>
            <person name="Flicek P."/>
            <person name="Guttman M."/>
            <person name="Hubisz M.J."/>
            <person name="Jaffe D.B."/>
            <person name="Jungreis I."/>
            <person name="Kent W.J."/>
            <person name="Kostka D."/>
            <person name="Lara M."/>
            <person name="Martins A.L."/>
            <person name="Massingham T."/>
            <person name="Moltke I."/>
            <person name="Raney B.J."/>
            <person name="Rasmussen M.D."/>
            <person name="Robinson J."/>
            <person name="Stark A."/>
            <person name="Vilella A.J."/>
            <person name="Wen J."/>
            <person name="Xie X."/>
            <person name="Zody M.C."/>
            <person name="Baldwin J."/>
            <person name="Bloom T."/>
            <person name="Chin C.W."/>
            <person name="Heiman D."/>
            <person name="Nicol R."/>
            <person name="Nusbaum C."/>
            <person name="Young S."/>
            <person name="Wilkinson J."/>
            <person name="Worley K.C."/>
            <person name="Kovar C.L."/>
            <person name="Muzny D.M."/>
            <person name="Gibbs R.A."/>
            <person name="Cree A."/>
            <person name="Dihn H.H."/>
            <person name="Fowler G."/>
            <person name="Jhangiani S."/>
            <person name="Joshi V."/>
            <person name="Lee S."/>
            <person name="Lewis L.R."/>
            <person name="Nazareth L.V."/>
            <person name="Okwuonu G."/>
            <person name="Santibanez J."/>
            <person name="Warren W.C."/>
            <person name="Mardis E.R."/>
            <person name="Weinstock G.M."/>
            <person name="Wilson R.K."/>
            <person name="Delehaunty K."/>
            <person name="Dooling D."/>
            <person name="Fronik C."/>
            <person name="Fulton L."/>
            <person name="Fulton B."/>
            <person name="Graves T."/>
            <person name="Minx P."/>
            <person name="Sodergren E."/>
            <person name="Birney E."/>
            <person name="Margulies E.H."/>
            <person name="Herrero J."/>
            <person name="Green E.D."/>
            <person name="Haussler D."/>
            <person name="Siepel A."/>
            <person name="Goldman N."/>
            <person name="Pollard K.S."/>
            <person name="Pedersen J.S."/>
            <person name="Lander E.S."/>
            <person name="Kellis M."/>
        </authorList>
    </citation>
    <scope>NUCLEOTIDE SEQUENCE [LARGE SCALE GENOMIC DNA]</scope>
    <source>
        <strain evidence="4">2N</strain>
    </source>
</reference>
<dbReference type="GO" id="GO:0008017">
    <property type="term" value="F:microtubule binding"/>
    <property type="evidence" value="ECO:0007669"/>
    <property type="project" value="Ensembl"/>
</dbReference>
<dbReference type="RefSeq" id="XP_003469777.1">
    <property type="nucleotide sequence ID" value="XM_003469729.4"/>
</dbReference>
<evidence type="ECO:0000256" key="2">
    <source>
        <dbReference type="SAM" id="MobiDB-lite"/>
    </source>
</evidence>
<dbReference type="PANTHER" id="PTHR15347">
    <property type="entry name" value="SPERM-ASSOCIATED ANTIGEN 5"/>
    <property type="match status" value="1"/>
</dbReference>
<dbReference type="CTD" id="10615"/>
<dbReference type="GO" id="GO:0051301">
    <property type="term" value="P:cell division"/>
    <property type="evidence" value="ECO:0007669"/>
    <property type="project" value="InterPro"/>
</dbReference>
<dbReference type="EMBL" id="AAKN02033344">
    <property type="status" value="NOT_ANNOTATED_CDS"/>
    <property type="molecule type" value="Genomic_DNA"/>
</dbReference>
<reference evidence="3" key="2">
    <citation type="submission" date="2025-08" db="UniProtKB">
        <authorList>
            <consortium name="Ensembl"/>
        </authorList>
    </citation>
    <scope>IDENTIFICATION</scope>
    <source>
        <strain evidence="3">2N</strain>
    </source>
</reference>
<dbReference type="GeneID" id="100725571"/>
<dbReference type="GO" id="GO:0005829">
    <property type="term" value="C:cytosol"/>
    <property type="evidence" value="ECO:0007669"/>
    <property type="project" value="Ensembl"/>
</dbReference>
<dbReference type="eggNOG" id="ENOG502RW0Y">
    <property type="taxonomic scope" value="Eukaryota"/>
</dbReference>
<feature type="compositionally biased region" description="Polar residues" evidence="2">
    <location>
        <begin position="395"/>
        <end position="408"/>
    </location>
</feature>
<dbReference type="GO" id="GO:0000070">
    <property type="term" value="P:mitotic sister chromatid segregation"/>
    <property type="evidence" value="ECO:0007669"/>
    <property type="project" value="Ensembl"/>
</dbReference>
<feature type="coiled-coil region" evidence="1">
    <location>
        <begin position="834"/>
        <end position="868"/>
    </location>
</feature>
<evidence type="ECO:0000256" key="1">
    <source>
        <dbReference type="SAM" id="Coils"/>
    </source>
</evidence>
<dbReference type="GO" id="GO:0051988">
    <property type="term" value="P:regulation of attachment of spindle microtubules to kinetochore"/>
    <property type="evidence" value="ECO:0007669"/>
    <property type="project" value="Ensembl"/>
</dbReference>
<dbReference type="GO" id="GO:0035253">
    <property type="term" value="C:ciliary rootlet"/>
    <property type="evidence" value="ECO:0007669"/>
    <property type="project" value="Ensembl"/>
</dbReference>
<dbReference type="KEGG" id="cpoc:100725571"/>
<dbReference type="GeneTree" id="ENSGT00400000022377"/>
<dbReference type="OMA" id="MEEREMS"/>
<dbReference type="GO" id="GO:0035371">
    <property type="term" value="C:microtubule plus-end"/>
    <property type="evidence" value="ECO:0007669"/>
    <property type="project" value="Ensembl"/>
</dbReference>
<feature type="coiled-coil region" evidence="1">
    <location>
        <begin position="1140"/>
        <end position="1167"/>
    </location>
</feature>
<gene>
    <name evidence="3" type="primary">SPAG5</name>
</gene>
<dbReference type="GO" id="GO:0097431">
    <property type="term" value="C:mitotic spindle pole"/>
    <property type="evidence" value="ECO:0007669"/>
    <property type="project" value="Ensembl"/>
</dbReference>
<accession>H0UZP7</accession>
<dbReference type="OrthoDB" id="5972338at2759"/>
<dbReference type="GO" id="GO:1905832">
    <property type="term" value="P:positive regulation of spindle assembly"/>
    <property type="evidence" value="ECO:0007669"/>
    <property type="project" value="Ensembl"/>
</dbReference>
<dbReference type="GO" id="GO:0007051">
    <property type="term" value="P:spindle organization"/>
    <property type="evidence" value="ECO:0007669"/>
    <property type="project" value="Ensembl"/>
</dbReference>
<dbReference type="GO" id="GO:0000776">
    <property type="term" value="C:kinetochore"/>
    <property type="evidence" value="ECO:0007669"/>
    <property type="project" value="Ensembl"/>
</dbReference>
<feature type="compositionally biased region" description="Basic and acidic residues" evidence="2">
    <location>
        <begin position="409"/>
        <end position="419"/>
    </location>
</feature>
<reference evidence="3" key="3">
    <citation type="submission" date="2025-09" db="UniProtKB">
        <authorList>
            <consortium name="Ensembl"/>
        </authorList>
    </citation>
    <scope>IDENTIFICATION</scope>
    <source>
        <strain evidence="3">2N</strain>
    </source>
</reference>
<keyword evidence="4" id="KW-1185">Reference proteome</keyword>
<organism evidence="3 4">
    <name type="scientific">Cavia porcellus</name>
    <name type="common">Guinea pig</name>
    <dbReference type="NCBI Taxonomy" id="10141"/>
    <lineage>
        <taxon>Eukaryota</taxon>
        <taxon>Metazoa</taxon>
        <taxon>Chordata</taxon>
        <taxon>Craniata</taxon>
        <taxon>Vertebrata</taxon>
        <taxon>Euteleostomi</taxon>
        <taxon>Mammalia</taxon>
        <taxon>Eutheria</taxon>
        <taxon>Euarchontoglires</taxon>
        <taxon>Glires</taxon>
        <taxon>Rodentia</taxon>
        <taxon>Hystricomorpha</taxon>
        <taxon>Caviidae</taxon>
        <taxon>Cavia</taxon>
    </lineage>
</organism>
<dbReference type="GO" id="GO:0071539">
    <property type="term" value="P:protein localization to centrosome"/>
    <property type="evidence" value="ECO:0007669"/>
    <property type="project" value="Ensembl"/>
</dbReference>
<dbReference type="PANTHER" id="PTHR15347:SF1">
    <property type="entry name" value="SPERM-ASSOCIATED ANTIGEN 5"/>
    <property type="match status" value="1"/>
</dbReference>
<name>H0UZP7_CAVPO</name>